<dbReference type="Pfam" id="PF13087">
    <property type="entry name" value="AAA_12"/>
    <property type="match status" value="1"/>
</dbReference>
<evidence type="ECO:0000256" key="5">
    <source>
        <dbReference type="ARBA" id="ARBA00022741"/>
    </source>
</evidence>
<keyword evidence="9" id="KW-0943">RNA-mediated gene silencing</keyword>
<evidence type="ECO:0000256" key="7">
    <source>
        <dbReference type="ARBA" id="ARBA00022806"/>
    </source>
</evidence>
<comment type="similarity">
    <text evidence="2">Belongs to the DNA2/NAM7 helicase family. SDE3 subfamily.</text>
</comment>
<evidence type="ECO:0000256" key="3">
    <source>
        <dbReference type="ARBA" id="ARBA00012552"/>
    </source>
</evidence>
<comment type="catalytic activity">
    <reaction evidence="10">
        <text>ATP + H2O = ADP + phosphate + H(+)</text>
        <dbReference type="Rhea" id="RHEA:13065"/>
        <dbReference type="ChEBI" id="CHEBI:15377"/>
        <dbReference type="ChEBI" id="CHEBI:15378"/>
        <dbReference type="ChEBI" id="CHEBI:30616"/>
        <dbReference type="ChEBI" id="CHEBI:43474"/>
        <dbReference type="ChEBI" id="CHEBI:456216"/>
        <dbReference type="EC" id="3.6.4.13"/>
    </reaction>
</comment>
<evidence type="ECO:0000256" key="6">
    <source>
        <dbReference type="ARBA" id="ARBA00022801"/>
    </source>
</evidence>
<keyword evidence="8" id="KW-0067">ATP-binding</keyword>
<dbReference type="InterPro" id="IPR026122">
    <property type="entry name" value="MOV-10/SDE3_DEXXQ/H-box"/>
</dbReference>
<evidence type="ECO:0000256" key="10">
    <source>
        <dbReference type="ARBA" id="ARBA00047984"/>
    </source>
</evidence>
<dbReference type="CDD" id="cd18808">
    <property type="entry name" value="SF1_C_Upf1"/>
    <property type="match status" value="1"/>
</dbReference>
<dbReference type="InterPro" id="IPR041677">
    <property type="entry name" value="DNA2/NAM7_AAA_11"/>
</dbReference>
<dbReference type="InterPro" id="IPR049080">
    <property type="entry name" value="MOV-10-like_beta-barrel"/>
</dbReference>
<evidence type="ECO:0000256" key="11">
    <source>
        <dbReference type="SAM" id="MobiDB-lite"/>
    </source>
</evidence>
<evidence type="ECO:0000256" key="2">
    <source>
        <dbReference type="ARBA" id="ARBA00005601"/>
    </source>
</evidence>
<evidence type="ECO:0000256" key="4">
    <source>
        <dbReference type="ARBA" id="ARBA00022490"/>
    </source>
</evidence>
<feature type="domain" description="DNA2/NAM7 helicase-like C-terminal" evidence="13">
    <location>
        <begin position="731"/>
        <end position="917"/>
    </location>
</feature>
<dbReference type="GO" id="GO:0003723">
    <property type="term" value="F:RNA binding"/>
    <property type="evidence" value="ECO:0007669"/>
    <property type="project" value="InterPro"/>
</dbReference>
<dbReference type="EMBL" id="CAJMWW010000503">
    <property type="protein sequence ID" value="CAE6472727.1"/>
    <property type="molecule type" value="Genomic_DNA"/>
</dbReference>
<keyword evidence="5" id="KW-0547">Nucleotide-binding</keyword>
<feature type="domain" description="DNA2/NAM7 helicase helicase" evidence="12">
    <location>
        <begin position="518"/>
        <end position="586"/>
    </location>
</feature>
<keyword evidence="4" id="KW-0963">Cytoplasm</keyword>
<dbReference type="InterPro" id="IPR027417">
    <property type="entry name" value="P-loop_NTPase"/>
</dbReference>
<dbReference type="Pfam" id="PF21634">
    <property type="entry name" value="MOV-10_beta-barrel"/>
    <property type="match status" value="1"/>
</dbReference>
<dbReference type="GO" id="GO:0031047">
    <property type="term" value="P:regulatory ncRNA-mediated gene silencing"/>
    <property type="evidence" value="ECO:0007669"/>
    <property type="project" value="UniProtKB-KW"/>
</dbReference>
<proteinExistence type="inferred from homology"/>
<reference evidence="15" key="1">
    <citation type="submission" date="2021-01" db="EMBL/GenBank/DDBJ databases">
        <authorList>
            <person name="Kaushik A."/>
        </authorList>
    </citation>
    <scope>NUCLEOTIDE SEQUENCE</scope>
    <source>
        <strain evidence="15">AG3-T5</strain>
    </source>
</reference>
<accession>A0A8H3C5X5</accession>
<dbReference type="InterPro" id="IPR047187">
    <property type="entry name" value="SF1_C_Upf1"/>
</dbReference>
<keyword evidence="6" id="KW-0378">Hydrolase</keyword>
<comment type="caution">
    <text evidence="15">The sequence shown here is derived from an EMBL/GenBank/DDBJ whole genome shotgun (WGS) entry which is preliminary data.</text>
</comment>
<evidence type="ECO:0000256" key="9">
    <source>
        <dbReference type="ARBA" id="ARBA00023158"/>
    </source>
</evidence>
<dbReference type="Pfam" id="PF13086">
    <property type="entry name" value="AAA_11"/>
    <property type="match status" value="2"/>
</dbReference>
<evidence type="ECO:0000259" key="12">
    <source>
        <dbReference type="Pfam" id="PF13086"/>
    </source>
</evidence>
<dbReference type="AlphaFoldDB" id="A0A8H3C5X5"/>
<evidence type="ECO:0000256" key="8">
    <source>
        <dbReference type="ARBA" id="ARBA00022840"/>
    </source>
</evidence>
<sequence>MVAICPSLLGAGICLSNACPNRHDTSNFCLICNVALATAAEYNAHVKTPAHSQALKVAQWLRCTPCNRHYLSGSPEQTTHEKSNGHRQQVASHPIGGDPPVVRIQAPPKQTRCDACRQTFPSSEYDKHRRSSGHITRERVYNYNNALIKSQANQRGIEVSGSQNGIDLGIRPLTAANTEPTEISVKCVGQTPVSVLHVRTSSSVGLQSHFQLCFTVTTVPLPVSITPENSIVVQVHFDPQRQRGRFEDRLEFVFKDNVGTFVITRPVKAIAGNEDLTALAPTAPYRRPRRAREREPTNQEIIHVERDPEPKKKLFKRSLKAQPIPAQMKQLIAQGANDDQIRAFSDQFLPTEGLTMATFQQYWSSLVHAEHFQAEIDLKEFDMDDVRLEKTERSYRLAVPGLAEKRQGPSVIKGDWIKIHPHSKPENVWFRGVVRAIEGTTVLLSLHSSFPYDPAGRYDVQFSLNPVPFQRMIQALDVKEKRSNVLFPRVEDMEGISNVAQSSEEQDIVLYNHILGSNLEQRSAVRQVTRLPPGSPPFIIFGPPGTGKTVTIVECISQLLDNDQVRVLACAPSNPASDVIAERLIALRGLQPAQLFRLNAKGRPQEELSEDLIPYSIRDDDHFSVPPLDKLNSYRVIVSTCSSAALLFKHGVNPGAFTHIFVDEAGQGSEPEVMIPILTMSGPKTNIILGGDPKQLGPVIRSPFARPLGLNVSYLERLMVSPAYDEVAMRGVSVAKLLQNFRSHESIISFPNEQFYLNELIARASPDVANSLLNWNGLPSPKFPVIFEAVAGEDMREATSPSYFNPHEVSLVKDYVQGLLPFIAAPRNIGIVTPYKAQVRKIKKLLKDGGVDTTDLTIGSVEQFQGQERQVIIVSTVRSNKDLLSFDLRHTLGFVANPKRLNVAITRAQSLLVVIGDPLVLGLDTLWRRFLYFVYRSGGWKGGPFPWNPDADPDEDPATFDSAEQDVRELLRRATEPGSPGELDPVGGGDQ</sequence>
<dbReference type="GO" id="GO:0005524">
    <property type="term" value="F:ATP binding"/>
    <property type="evidence" value="ECO:0007669"/>
    <property type="project" value="UniProtKB-KW"/>
</dbReference>
<feature type="region of interest" description="Disordered" evidence="11">
    <location>
        <begin position="74"/>
        <end position="100"/>
    </location>
</feature>
<dbReference type="Gene3D" id="3.40.50.300">
    <property type="entry name" value="P-loop containing nucleotide triphosphate hydrolases"/>
    <property type="match status" value="2"/>
</dbReference>
<dbReference type="GO" id="GO:0016787">
    <property type="term" value="F:hydrolase activity"/>
    <property type="evidence" value="ECO:0007669"/>
    <property type="project" value="UniProtKB-KW"/>
</dbReference>
<organism evidence="15 16">
    <name type="scientific">Rhizoctonia solani</name>
    <dbReference type="NCBI Taxonomy" id="456999"/>
    <lineage>
        <taxon>Eukaryota</taxon>
        <taxon>Fungi</taxon>
        <taxon>Dikarya</taxon>
        <taxon>Basidiomycota</taxon>
        <taxon>Agaricomycotina</taxon>
        <taxon>Agaricomycetes</taxon>
        <taxon>Cantharellales</taxon>
        <taxon>Ceratobasidiaceae</taxon>
        <taxon>Rhizoctonia</taxon>
    </lineage>
</organism>
<feature type="domain" description="DNA2/NAM7 helicase helicase" evidence="12">
    <location>
        <begin position="631"/>
        <end position="702"/>
    </location>
</feature>
<evidence type="ECO:0000313" key="15">
    <source>
        <dbReference type="EMBL" id="CAE6472727.1"/>
    </source>
</evidence>
<feature type="domain" description="Helicase MOV-10-like beta-barrel" evidence="14">
    <location>
        <begin position="382"/>
        <end position="462"/>
    </location>
</feature>
<dbReference type="GO" id="GO:0005737">
    <property type="term" value="C:cytoplasm"/>
    <property type="evidence" value="ECO:0007669"/>
    <property type="project" value="UniProtKB-SubCell"/>
</dbReference>
<evidence type="ECO:0000256" key="1">
    <source>
        <dbReference type="ARBA" id="ARBA00004496"/>
    </source>
</evidence>
<dbReference type="EC" id="3.6.4.13" evidence="3"/>
<dbReference type="Proteomes" id="UP000663841">
    <property type="component" value="Unassembled WGS sequence"/>
</dbReference>
<comment type="subcellular location">
    <subcellularLocation>
        <location evidence="1">Cytoplasm</location>
    </subcellularLocation>
</comment>
<dbReference type="CDD" id="cd18038">
    <property type="entry name" value="DEXXQc_Helz-like"/>
    <property type="match status" value="1"/>
</dbReference>
<dbReference type="PANTHER" id="PTHR45418:SF1">
    <property type="entry name" value="CANCER_TESTIS ANTIGEN 55"/>
    <property type="match status" value="1"/>
</dbReference>
<protein>
    <recommendedName>
        <fullName evidence="3">RNA helicase</fullName>
        <ecNumber evidence="3">3.6.4.13</ecNumber>
    </recommendedName>
</protein>
<dbReference type="InterPro" id="IPR041679">
    <property type="entry name" value="DNA2/NAM7-like_C"/>
</dbReference>
<dbReference type="GO" id="GO:0032574">
    <property type="term" value="F:5'-3' RNA helicase activity"/>
    <property type="evidence" value="ECO:0007669"/>
    <property type="project" value="InterPro"/>
</dbReference>
<evidence type="ECO:0000259" key="13">
    <source>
        <dbReference type="Pfam" id="PF13087"/>
    </source>
</evidence>
<dbReference type="PANTHER" id="PTHR45418">
    <property type="entry name" value="CANCER/TESTIS ANTIGEN 55"/>
    <property type="match status" value="1"/>
</dbReference>
<name>A0A8H3C5X5_9AGAM</name>
<evidence type="ECO:0000259" key="14">
    <source>
        <dbReference type="Pfam" id="PF21634"/>
    </source>
</evidence>
<dbReference type="SUPFAM" id="SSF52540">
    <property type="entry name" value="P-loop containing nucleoside triphosphate hydrolases"/>
    <property type="match status" value="1"/>
</dbReference>
<evidence type="ECO:0000313" key="16">
    <source>
        <dbReference type="Proteomes" id="UP000663841"/>
    </source>
</evidence>
<gene>
    <name evidence="15" type="ORF">RDB_LOCUS181865</name>
</gene>
<keyword evidence="7" id="KW-0347">Helicase</keyword>